<dbReference type="PANTHER" id="PTHR14074">
    <property type="entry name" value="HELICASE WITH DEATH DOMAIN-RELATED"/>
    <property type="match status" value="1"/>
</dbReference>
<dbReference type="SMART" id="SM00490">
    <property type="entry name" value="HELICc"/>
    <property type="match status" value="1"/>
</dbReference>
<dbReference type="Pfam" id="PF11648">
    <property type="entry name" value="RIG-I_C-RD"/>
    <property type="match status" value="1"/>
</dbReference>
<dbReference type="InterPro" id="IPR041204">
    <property type="entry name" value="RIG-I-like_C"/>
</dbReference>
<dbReference type="GO" id="GO:0005737">
    <property type="term" value="C:cytoplasm"/>
    <property type="evidence" value="ECO:0000318"/>
    <property type="project" value="GO_Central"/>
</dbReference>
<dbReference type="OMA" id="SSMRIAC"/>
<dbReference type="CDD" id="cd15805">
    <property type="entry name" value="RIG-I_C"/>
    <property type="match status" value="1"/>
</dbReference>
<evidence type="ECO:0000256" key="6">
    <source>
        <dbReference type="ARBA" id="ARBA00022723"/>
    </source>
</evidence>
<dbReference type="GO" id="GO:0016787">
    <property type="term" value="F:hydrolase activity"/>
    <property type="evidence" value="ECO:0007669"/>
    <property type="project" value="UniProtKB-KW"/>
</dbReference>
<reference evidence="19 20" key="1">
    <citation type="journal article" date="2007" name="Science">
        <title>Sea anemone genome reveals ancestral eumetazoan gene repertoire and genomic organization.</title>
        <authorList>
            <person name="Putnam N.H."/>
            <person name="Srivastava M."/>
            <person name="Hellsten U."/>
            <person name="Dirks B."/>
            <person name="Chapman J."/>
            <person name="Salamov A."/>
            <person name="Terry A."/>
            <person name="Shapiro H."/>
            <person name="Lindquist E."/>
            <person name="Kapitonov V.V."/>
            <person name="Jurka J."/>
            <person name="Genikhovich G."/>
            <person name="Grigoriev I.V."/>
            <person name="Lucas S.M."/>
            <person name="Steele R.E."/>
            <person name="Finnerty J.R."/>
            <person name="Technau U."/>
            <person name="Martindale M.Q."/>
            <person name="Rokhsar D.S."/>
        </authorList>
    </citation>
    <scope>NUCLEOTIDE SEQUENCE [LARGE SCALE GENOMIC DNA]</scope>
    <source>
        <strain evidence="20">CH2 X CH6</strain>
    </source>
</reference>
<evidence type="ECO:0000259" key="17">
    <source>
        <dbReference type="PROSITE" id="PS51194"/>
    </source>
</evidence>
<dbReference type="GO" id="GO:0051607">
    <property type="term" value="P:defense response to virus"/>
    <property type="evidence" value="ECO:0007669"/>
    <property type="project" value="UniProtKB-KW"/>
</dbReference>
<dbReference type="Pfam" id="PF18119">
    <property type="entry name" value="RIG-I_C"/>
    <property type="match status" value="1"/>
</dbReference>
<evidence type="ECO:0000259" key="18">
    <source>
        <dbReference type="PROSITE" id="PS51789"/>
    </source>
</evidence>
<organism evidence="19 20">
    <name type="scientific">Nematostella vectensis</name>
    <name type="common">Starlet sea anemone</name>
    <dbReference type="NCBI Taxonomy" id="45351"/>
    <lineage>
        <taxon>Eukaryota</taxon>
        <taxon>Metazoa</taxon>
        <taxon>Cnidaria</taxon>
        <taxon>Anthozoa</taxon>
        <taxon>Hexacorallia</taxon>
        <taxon>Actiniaria</taxon>
        <taxon>Edwardsiidae</taxon>
        <taxon>Nematostella</taxon>
    </lineage>
</organism>
<evidence type="ECO:0000256" key="5">
    <source>
        <dbReference type="ARBA" id="ARBA00022588"/>
    </source>
</evidence>
<dbReference type="EC" id="3.6.4.13" evidence="3"/>
<keyword evidence="7" id="KW-0547">Nucleotide-binding</keyword>
<dbReference type="PROSITE" id="PS51789">
    <property type="entry name" value="RLR_CTR"/>
    <property type="match status" value="1"/>
</dbReference>
<dbReference type="Proteomes" id="UP000001593">
    <property type="component" value="Unassembled WGS sequence"/>
</dbReference>
<evidence type="ECO:0000256" key="4">
    <source>
        <dbReference type="ARBA" id="ARBA00022490"/>
    </source>
</evidence>
<evidence type="ECO:0000256" key="1">
    <source>
        <dbReference type="ARBA" id="ARBA00004496"/>
    </source>
</evidence>
<keyword evidence="13" id="KW-0694">RNA-binding</keyword>
<keyword evidence="14" id="KW-0051">Antiviral defense</keyword>
<dbReference type="InterPro" id="IPR021673">
    <property type="entry name" value="RLR_CTR"/>
</dbReference>
<feature type="domain" description="RLR CTR" evidence="18">
    <location>
        <begin position="522"/>
        <end position="651"/>
    </location>
</feature>
<dbReference type="InterPro" id="IPR014001">
    <property type="entry name" value="Helicase_ATP-bd"/>
</dbReference>
<evidence type="ECO:0000256" key="12">
    <source>
        <dbReference type="ARBA" id="ARBA00022859"/>
    </source>
</evidence>
<dbReference type="InterPro" id="IPR038557">
    <property type="entry name" value="RLR_C_sf"/>
</dbReference>
<dbReference type="PROSITE" id="PS51194">
    <property type="entry name" value="HELICASE_CTER"/>
    <property type="match status" value="1"/>
</dbReference>
<keyword evidence="4" id="KW-0963">Cytoplasm</keyword>
<keyword evidence="5" id="KW-0399">Innate immunity</keyword>
<evidence type="ECO:0000313" key="19">
    <source>
        <dbReference type="EMBL" id="EDO44279.1"/>
    </source>
</evidence>
<dbReference type="Gene3D" id="2.170.150.30">
    <property type="entry name" value="RIG-I-like receptor, C-terminal regulatory domain"/>
    <property type="match status" value="1"/>
</dbReference>
<keyword evidence="11" id="KW-0067">ATP-binding</keyword>
<keyword evidence="10" id="KW-0862">Zinc</keyword>
<evidence type="ECO:0000256" key="11">
    <source>
        <dbReference type="ARBA" id="ARBA00022840"/>
    </source>
</evidence>
<dbReference type="Gene3D" id="1.20.1320.30">
    <property type="match status" value="1"/>
</dbReference>
<evidence type="ECO:0000256" key="13">
    <source>
        <dbReference type="ARBA" id="ARBA00022884"/>
    </source>
</evidence>
<dbReference type="EMBL" id="DS469546">
    <property type="protein sequence ID" value="EDO44279.1"/>
    <property type="molecule type" value="Genomic_DNA"/>
</dbReference>
<dbReference type="InterPro" id="IPR001650">
    <property type="entry name" value="Helicase_C-like"/>
</dbReference>
<comment type="catalytic activity">
    <reaction evidence="15">
        <text>ATP + H2O = ADP + phosphate + H(+)</text>
        <dbReference type="Rhea" id="RHEA:13065"/>
        <dbReference type="ChEBI" id="CHEBI:15377"/>
        <dbReference type="ChEBI" id="CHEBI:15378"/>
        <dbReference type="ChEBI" id="CHEBI:30616"/>
        <dbReference type="ChEBI" id="CHEBI:43474"/>
        <dbReference type="ChEBI" id="CHEBI:456216"/>
        <dbReference type="EC" id="3.6.4.13"/>
    </reaction>
    <physiologicalReaction direction="left-to-right" evidence="15">
        <dbReference type="Rhea" id="RHEA:13066"/>
    </physiologicalReaction>
</comment>
<dbReference type="Gene3D" id="3.40.50.300">
    <property type="entry name" value="P-loop containing nucleotide triphosphate hydrolases"/>
    <property type="match status" value="2"/>
</dbReference>
<keyword evidence="12" id="KW-0391">Immunity</keyword>
<dbReference type="InterPro" id="IPR027417">
    <property type="entry name" value="P-loop_NTPase"/>
</dbReference>
<dbReference type="Pfam" id="PF00271">
    <property type="entry name" value="Helicase_C"/>
    <property type="match status" value="1"/>
</dbReference>
<evidence type="ECO:0000313" key="20">
    <source>
        <dbReference type="Proteomes" id="UP000001593"/>
    </source>
</evidence>
<dbReference type="SMART" id="SM00487">
    <property type="entry name" value="DEXDc"/>
    <property type="match status" value="1"/>
</dbReference>
<evidence type="ECO:0000256" key="9">
    <source>
        <dbReference type="ARBA" id="ARBA00022806"/>
    </source>
</evidence>
<feature type="domain" description="Helicase C-terminal" evidence="17">
    <location>
        <begin position="336"/>
        <end position="499"/>
    </location>
</feature>
<proteinExistence type="inferred from homology"/>
<evidence type="ECO:0000259" key="16">
    <source>
        <dbReference type="PROSITE" id="PS51192"/>
    </source>
</evidence>
<dbReference type="InterPro" id="IPR051363">
    <property type="entry name" value="RLR_Helicase"/>
</dbReference>
<dbReference type="InterPro" id="IPR011545">
    <property type="entry name" value="DEAD/DEAH_box_helicase_dom"/>
</dbReference>
<comment type="similarity">
    <text evidence="2">Belongs to the helicase family. RLR subfamily.</text>
</comment>
<dbReference type="eggNOG" id="KOG0354">
    <property type="taxonomic scope" value="Eukaryota"/>
</dbReference>
<gene>
    <name evidence="19" type="ORF">NEMVEDRAFT_v1g95706</name>
</gene>
<dbReference type="PROSITE" id="PS51192">
    <property type="entry name" value="HELICASE_ATP_BIND_1"/>
    <property type="match status" value="1"/>
</dbReference>
<dbReference type="GO" id="GO:0045087">
    <property type="term" value="P:innate immune response"/>
    <property type="evidence" value="ECO:0007669"/>
    <property type="project" value="UniProtKB-KW"/>
</dbReference>
<evidence type="ECO:0000256" key="2">
    <source>
        <dbReference type="ARBA" id="ARBA00006866"/>
    </source>
</evidence>
<name>A7RWA7_NEMVE</name>
<evidence type="ECO:0000256" key="10">
    <source>
        <dbReference type="ARBA" id="ARBA00022833"/>
    </source>
</evidence>
<keyword evidence="20" id="KW-1185">Reference proteome</keyword>
<dbReference type="CDD" id="cd12090">
    <property type="entry name" value="MDA5_ID"/>
    <property type="match status" value="1"/>
</dbReference>
<evidence type="ECO:0000256" key="7">
    <source>
        <dbReference type="ARBA" id="ARBA00022741"/>
    </source>
</evidence>
<dbReference type="FunCoup" id="A7RWA7">
    <property type="interactions" value="22"/>
</dbReference>
<dbReference type="PANTHER" id="PTHR14074:SF16">
    <property type="entry name" value="ANTIVIRAL INNATE IMMUNE RESPONSE RECEPTOR RIG-I"/>
    <property type="match status" value="1"/>
</dbReference>
<dbReference type="GO" id="GO:0003724">
    <property type="term" value="F:RNA helicase activity"/>
    <property type="evidence" value="ECO:0007669"/>
    <property type="project" value="UniProtKB-EC"/>
</dbReference>
<dbReference type="STRING" id="45351.A7RWA7"/>
<dbReference type="PhylomeDB" id="A7RWA7"/>
<evidence type="ECO:0000256" key="8">
    <source>
        <dbReference type="ARBA" id="ARBA00022801"/>
    </source>
</evidence>
<dbReference type="SUPFAM" id="SSF52540">
    <property type="entry name" value="P-loop containing nucleoside triphosphate hydrolases"/>
    <property type="match status" value="1"/>
</dbReference>
<dbReference type="AlphaFoldDB" id="A7RWA7"/>
<dbReference type="GO" id="GO:0005524">
    <property type="term" value="F:ATP binding"/>
    <property type="evidence" value="ECO:0007669"/>
    <property type="project" value="UniProtKB-KW"/>
</dbReference>
<keyword evidence="9" id="KW-0347">Helicase</keyword>
<sequence>LKLRKYQEELAEPAIQGYNTVICAPTNSGKTFVAMEIAKQHLDKHSDHAKVIFIVSTQNLVLQQRQRFEAYLSNYAVCDISGVNSTEIPLKFLLKANDVVVLTAQILLNALQNKNELSSISLSDLSLLIFDECHHTNKNHSYNKIMHQYIDLKLKKHKGLPQVVGLTASLGVGKSNTVENAHKHILQICANMDAQKINTVRENVNELKDCVTGGVPERKVMDKIEKAAKKSLPDLQQPPCNRVSQQYRQWIEVISKQACALGLRQLTTYIEQLRQYHLALLTNDTVRMKDALTCLKEYFDTLDETKFTENDKLLHNLYHKNHVAIHGETPNPKLEELKKLLLGFHENDSKESKGILFTVTRGSTVGLVEWIKESEDLKHKFRPKALVGGGDGVVGMSQQEQELIIEEFKKGVVNILIATSVAEEGLDIKDCSFVIRYDTYGNEISSTQARGRIRADQGQYVYLADARSKGHEREKLNQYREILMTDAVAAVQKLTQDEYMKEIDQLQQKDARIRQIKSQLEARKRDVNQHTATARFYCRKCNTFACEARDFRCVSGSHYVVISPEFKRDKIELKPHKKPKLIDGITMDTKVHCKKCGEDWGVTAKIHGAEWPLLKINSFVVQIEGGPRKLYRKWTEAALNIKQVDDYLEVLAEEEAGLNDSLMDDLSLDDDL</sequence>
<dbReference type="GO" id="GO:0046872">
    <property type="term" value="F:metal ion binding"/>
    <property type="evidence" value="ECO:0007669"/>
    <property type="project" value="UniProtKB-KW"/>
</dbReference>
<evidence type="ECO:0000256" key="15">
    <source>
        <dbReference type="ARBA" id="ARBA00049390"/>
    </source>
</evidence>
<keyword evidence="6" id="KW-0479">Metal-binding</keyword>
<dbReference type="Pfam" id="PF00270">
    <property type="entry name" value="DEAD"/>
    <property type="match status" value="1"/>
</dbReference>
<protein>
    <recommendedName>
        <fullName evidence="3">RNA helicase</fullName>
        <ecNumber evidence="3">3.6.4.13</ecNumber>
    </recommendedName>
</protein>
<dbReference type="HOGENOM" id="CLU_006888_2_1_1"/>
<accession>A7RWA7</accession>
<comment type="subcellular location">
    <subcellularLocation>
        <location evidence="1">Cytoplasm</location>
    </subcellularLocation>
</comment>
<feature type="domain" description="Helicase ATP-binding" evidence="16">
    <location>
        <begin position="11"/>
        <end position="188"/>
    </location>
</feature>
<feature type="non-terminal residue" evidence="19">
    <location>
        <position position="672"/>
    </location>
</feature>
<dbReference type="GO" id="GO:0003723">
    <property type="term" value="F:RNA binding"/>
    <property type="evidence" value="ECO:0007669"/>
    <property type="project" value="UniProtKB-KW"/>
</dbReference>
<dbReference type="InParanoid" id="A7RWA7"/>
<keyword evidence="8" id="KW-0378">Hydrolase</keyword>
<evidence type="ECO:0000256" key="3">
    <source>
        <dbReference type="ARBA" id="ARBA00012552"/>
    </source>
</evidence>
<evidence type="ECO:0000256" key="14">
    <source>
        <dbReference type="ARBA" id="ARBA00023118"/>
    </source>
</evidence>